<gene>
    <name evidence="1" type="ORF">GCWU000325_00605</name>
</gene>
<name>C9LEH9_9BACT</name>
<comment type="caution">
    <text evidence="1">The sequence shown here is derived from an EMBL/GenBank/DDBJ whole genome shotgun (WGS) entry which is preliminary data.</text>
</comment>
<reference evidence="1" key="1">
    <citation type="submission" date="2009-09" db="EMBL/GenBank/DDBJ databases">
        <authorList>
            <person name="Weinstock G."/>
            <person name="Sodergren E."/>
            <person name="Clifton S."/>
            <person name="Fulton L."/>
            <person name="Fulton B."/>
            <person name="Courtney L."/>
            <person name="Fronick C."/>
            <person name="Harrison M."/>
            <person name="Strong C."/>
            <person name="Farmer C."/>
            <person name="Delahaunty K."/>
            <person name="Markovic C."/>
            <person name="Hall O."/>
            <person name="Minx P."/>
            <person name="Tomlinson C."/>
            <person name="Mitreva M."/>
            <person name="Nelson J."/>
            <person name="Hou S."/>
            <person name="Wollam A."/>
            <person name="Pepin K.H."/>
            <person name="Johnson M."/>
            <person name="Bhonagiri V."/>
            <person name="Nash W.E."/>
            <person name="Warren W."/>
            <person name="Chinwalla A."/>
            <person name="Mardis E.R."/>
            <person name="Wilson R.K."/>
        </authorList>
    </citation>
    <scope>NUCLEOTIDE SEQUENCE [LARGE SCALE GENOMIC DNA]</scope>
    <source>
        <strain evidence="1">ATCC 51259</strain>
    </source>
</reference>
<evidence type="ECO:0000313" key="1">
    <source>
        <dbReference type="EMBL" id="EEX72148.1"/>
    </source>
</evidence>
<proteinExistence type="predicted"/>
<dbReference type="Proteomes" id="UP000003460">
    <property type="component" value="Unassembled WGS sequence"/>
</dbReference>
<organism evidence="1 2">
    <name type="scientific">Alloprevotella tannerae ATCC 51259</name>
    <dbReference type="NCBI Taxonomy" id="626522"/>
    <lineage>
        <taxon>Bacteria</taxon>
        <taxon>Pseudomonadati</taxon>
        <taxon>Bacteroidota</taxon>
        <taxon>Bacteroidia</taxon>
        <taxon>Bacteroidales</taxon>
        <taxon>Prevotellaceae</taxon>
        <taxon>Alloprevotella</taxon>
    </lineage>
</organism>
<accession>C9LEH9</accession>
<sequence>MLLWHTRPSHATNANPHKKGGRLIFATPYKGFARIRRPPLVY</sequence>
<evidence type="ECO:0000313" key="2">
    <source>
        <dbReference type="Proteomes" id="UP000003460"/>
    </source>
</evidence>
<keyword evidence="2" id="KW-1185">Reference proteome</keyword>
<dbReference type="HOGENOM" id="CLU_3256005_0_0_10"/>
<protein>
    <submittedName>
        <fullName evidence="1">Uncharacterized protein</fullName>
    </submittedName>
</protein>
<dbReference type="AlphaFoldDB" id="C9LEH9"/>
<dbReference type="EMBL" id="ACIJ02000016">
    <property type="protein sequence ID" value="EEX72148.1"/>
    <property type="molecule type" value="Genomic_DNA"/>
</dbReference>